<comment type="caution">
    <text evidence="5">The sequence shown here is derived from an EMBL/GenBank/DDBJ whole genome shotgun (WGS) entry which is preliminary data.</text>
</comment>
<dbReference type="InterPro" id="IPR032008">
    <property type="entry name" value="APD1-4_N"/>
</dbReference>
<name>A0A210PVQ9_MIZYE</name>
<dbReference type="PANTHER" id="PTHR39077:SF1">
    <property type="entry name" value="E3 UBIQUITIN-PROTEIN LIGASE APD1-4 MIDDLE DOMAIN-CONTAINING PROTEIN"/>
    <property type="match status" value="1"/>
</dbReference>
<sequence>MVHGGGTCSGGSSGGYSSNHTYVSTTHFRHNDTPGTPLTCDDFKRCCLCLGLCFGCRGKNNFHRIFRIWGWIAVLSLVTGLAVGFGKYGPTAIPASPSDMIPLTHGIHSSFCEGVIVDTTFPVNTYLLPSPPIVSTRQVKHTINQTAVVVRNRYEYWGFYLLSGSKIEIDICGDNDGDLYLIKGDSKFSSWKEDNYDPGTYKKTVRTKLCKSPSHSRTRLTYSVALTDEFYIVLTNHNRHPLSASITFNINRAVFVLGDGTEVCHKSLKCHVDLSGDNADGSIVVYVPESDDFDFDVKTVCLRRSSVFIAIFLIVPLVIGLLITGYLVYITRRSNSLIRFVYKRENHPLTSVPSATQYQTLDNDTRTEPSAPSYSDEMEAPPSYDQAVKLQHR</sequence>
<evidence type="ECO:0000259" key="3">
    <source>
        <dbReference type="Pfam" id="PF16040"/>
    </source>
</evidence>
<feature type="domain" description="E3 ubiquitin-protein ligase APD1-4 middle" evidence="4">
    <location>
        <begin position="220"/>
        <end position="319"/>
    </location>
</feature>
<dbReference type="Pfam" id="PF16040">
    <property type="entry name" value="APD1-4_N"/>
    <property type="match status" value="1"/>
</dbReference>
<keyword evidence="6" id="KW-1185">Reference proteome</keyword>
<evidence type="ECO:0000259" key="4">
    <source>
        <dbReference type="Pfam" id="PF16041"/>
    </source>
</evidence>
<keyword evidence="2" id="KW-1133">Transmembrane helix</keyword>
<dbReference type="EMBL" id="NEDP02005460">
    <property type="protein sequence ID" value="OWF40559.1"/>
    <property type="molecule type" value="Genomic_DNA"/>
</dbReference>
<dbReference type="OrthoDB" id="6106399at2759"/>
<reference evidence="5 6" key="1">
    <citation type="journal article" date="2017" name="Nat. Ecol. Evol.">
        <title>Scallop genome provides insights into evolution of bilaterian karyotype and development.</title>
        <authorList>
            <person name="Wang S."/>
            <person name="Zhang J."/>
            <person name="Jiao W."/>
            <person name="Li J."/>
            <person name="Xun X."/>
            <person name="Sun Y."/>
            <person name="Guo X."/>
            <person name="Huan P."/>
            <person name="Dong B."/>
            <person name="Zhang L."/>
            <person name="Hu X."/>
            <person name="Sun X."/>
            <person name="Wang J."/>
            <person name="Zhao C."/>
            <person name="Wang Y."/>
            <person name="Wang D."/>
            <person name="Huang X."/>
            <person name="Wang R."/>
            <person name="Lv J."/>
            <person name="Li Y."/>
            <person name="Zhang Z."/>
            <person name="Liu B."/>
            <person name="Lu W."/>
            <person name="Hui Y."/>
            <person name="Liang J."/>
            <person name="Zhou Z."/>
            <person name="Hou R."/>
            <person name="Li X."/>
            <person name="Liu Y."/>
            <person name="Li H."/>
            <person name="Ning X."/>
            <person name="Lin Y."/>
            <person name="Zhao L."/>
            <person name="Xing Q."/>
            <person name="Dou J."/>
            <person name="Li Y."/>
            <person name="Mao J."/>
            <person name="Guo H."/>
            <person name="Dou H."/>
            <person name="Li T."/>
            <person name="Mu C."/>
            <person name="Jiang W."/>
            <person name="Fu Q."/>
            <person name="Fu X."/>
            <person name="Miao Y."/>
            <person name="Liu J."/>
            <person name="Yu Q."/>
            <person name="Li R."/>
            <person name="Liao H."/>
            <person name="Li X."/>
            <person name="Kong Y."/>
            <person name="Jiang Z."/>
            <person name="Chourrout D."/>
            <person name="Li R."/>
            <person name="Bao Z."/>
        </authorList>
    </citation>
    <scope>NUCLEOTIDE SEQUENCE [LARGE SCALE GENOMIC DNA]</scope>
    <source>
        <strain evidence="5 6">PY_sf001</strain>
    </source>
</reference>
<keyword evidence="2" id="KW-0472">Membrane</keyword>
<accession>A0A210PVQ9</accession>
<feature type="compositionally biased region" description="Polar residues" evidence="1">
    <location>
        <begin position="353"/>
        <end position="373"/>
    </location>
</feature>
<feature type="transmembrane region" description="Helical" evidence="2">
    <location>
        <begin position="68"/>
        <end position="88"/>
    </location>
</feature>
<gene>
    <name evidence="5" type="ORF">KP79_PYT19993</name>
</gene>
<evidence type="ECO:0000256" key="2">
    <source>
        <dbReference type="SAM" id="Phobius"/>
    </source>
</evidence>
<dbReference type="AlphaFoldDB" id="A0A210PVQ9"/>
<evidence type="ECO:0000313" key="6">
    <source>
        <dbReference type="Proteomes" id="UP000242188"/>
    </source>
</evidence>
<feature type="region of interest" description="Disordered" evidence="1">
    <location>
        <begin position="353"/>
        <end position="393"/>
    </location>
</feature>
<dbReference type="InterPro" id="IPR032010">
    <property type="entry name" value="APD1-4_M"/>
</dbReference>
<dbReference type="Proteomes" id="UP000242188">
    <property type="component" value="Unassembled WGS sequence"/>
</dbReference>
<protein>
    <submittedName>
        <fullName evidence="5">Uncharacterized protein</fullName>
    </submittedName>
</protein>
<evidence type="ECO:0000256" key="1">
    <source>
        <dbReference type="SAM" id="MobiDB-lite"/>
    </source>
</evidence>
<dbReference type="Pfam" id="PF16041">
    <property type="entry name" value="APD1-4_M"/>
    <property type="match status" value="1"/>
</dbReference>
<keyword evidence="2" id="KW-0812">Transmembrane</keyword>
<evidence type="ECO:0000313" key="5">
    <source>
        <dbReference type="EMBL" id="OWF40559.1"/>
    </source>
</evidence>
<feature type="domain" description="E3 ubiquitin-protein ligase APD1-4 N-terminal" evidence="3">
    <location>
        <begin position="124"/>
        <end position="187"/>
    </location>
</feature>
<proteinExistence type="predicted"/>
<dbReference type="PANTHER" id="PTHR39077">
    <property type="entry name" value="DUF4793 DOMAIN-CONTAINING PROTEIN"/>
    <property type="match status" value="1"/>
</dbReference>
<feature type="transmembrane region" description="Helical" evidence="2">
    <location>
        <begin position="307"/>
        <end position="329"/>
    </location>
</feature>
<organism evidence="5 6">
    <name type="scientific">Mizuhopecten yessoensis</name>
    <name type="common">Japanese scallop</name>
    <name type="synonym">Patinopecten yessoensis</name>
    <dbReference type="NCBI Taxonomy" id="6573"/>
    <lineage>
        <taxon>Eukaryota</taxon>
        <taxon>Metazoa</taxon>
        <taxon>Spiralia</taxon>
        <taxon>Lophotrochozoa</taxon>
        <taxon>Mollusca</taxon>
        <taxon>Bivalvia</taxon>
        <taxon>Autobranchia</taxon>
        <taxon>Pteriomorphia</taxon>
        <taxon>Pectinida</taxon>
        <taxon>Pectinoidea</taxon>
        <taxon>Pectinidae</taxon>
        <taxon>Mizuhopecten</taxon>
    </lineage>
</organism>